<dbReference type="AlphaFoldDB" id="A0A953L8Q0"/>
<protein>
    <submittedName>
        <fullName evidence="2">DinB family protein</fullName>
    </submittedName>
</protein>
<evidence type="ECO:0000259" key="1">
    <source>
        <dbReference type="Pfam" id="PF12867"/>
    </source>
</evidence>
<evidence type="ECO:0000313" key="3">
    <source>
        <dbReference type="Proteomes" id="UP000753961"/>
    </source>
</evidence>
<name>A0A953L8Q0_9BACT</name>
<dbReference type="InterPro" id="IPR034660">
    <property type="entry name" value="DinB/YfiT-like"/>
</dbReference>
<feature type="domain" description="DinB-like" evidence="1">
    <location>
        <begin position="42"/>
        <end position="171"/>
    </location>
</feature>
<dbReference type="EMBL" id="JAHVHU010000022">
    <property type="protein sequence ID" value="MBY5960057.1"/>
    <property type="molecule type" value="Genomic_DNA"/>
</dbReference>
<comment type="caution">
    <text evidence="2">The sequence shown here is derived from an EMBL/GenBank/DDBJ whole genome shotgun (WGS) entry which is preliminary data.</text>
</comment>
<dbReference type="Pfam" id="PF12867">
    <property type="entry name" value="DinB_2"/>
    <property type="match status" value="1"/>
</dbReference>
<dbReference type="Gene3D" id="1.20.120.450">
    <property type="entry name" value="dinb family like domain"/>
    <property type="match status" value="1"/>
</dbReference>
<reference evidence="2" key="1">
    <citation type="submission" date="2021-06" db="EMBL/GenBank/DDBJ databases">
        <title>44 bacteria genomes isolated from Dapeng, Shenzhen.</title>
        <authorList>
            <person name="Zheng W."/>
            <person name="Yu S."/>
            <person name="Huang Y."/>
        </authorList>
    </citation>
    <scope>NUCLEOTIDE SEQUENCE</scope>
    <source>
        <strain evidence="2">DP5N28-2</strain>
    </source>
</reference>
<organism evidence="2 3">
    <name type="scientific">Membranihabitans marinus</name>
    <dbReference type="NCBI Taxonomy" id="1227546"/>
    <lineage>
        <taxon>Bacteria</taxon>
        <taxon>Pseudomonadati</taxon>
        <taxon>Bacteroidota</taxon>
        <taxon>Saprospiria</taxon>
        <taxon>Saprospirales</taxon>
        <taxon>Saprospiraceae</taxon>
        <taxon>Membranihabitans</taxon>
    </lineage>
</organism>
<accession>A0A953L8Q0</accession>
<proteinExistence type="predicted"/>
<keyword evidence="3" id="KW-1185">Reference proteome</keyword>
<dbReference type="Proteomes" id="UP000753961">
    <property type="component" value="Unassembled WGS sequence"/>
</dbReference>
<dbReference type="SUPFAM" id="SSF109854">
    <property type="entry name" value="DinB/YfiT-like putative metalloenzymes"/>
    <property type="match status" value="1"/>
</dbReference>
<evidence type="ECO:0000313" key="2">
    <source>
        <dbReference type="EMBL" id="MBY5960057.1"/>
    </source>
</evidence>
<dbReference type="InterPro" id="IPR024775">
    <property type="entry name" value="DinB-like"/>
</dbReference>
<gene>
    <name evidence="2" type="ORF">KUV50_18035</name>
</gene>
<sequence length="186" mass="21819">MIHKYPYRIHKPGHNQFPNHLQPYVKLVETNEGFEALMEGATEFMAMLSVLPPEKMGYSYQRDKWTVQDVLMHMIDTERMFQNRALRISRKESRALSGFDQDKYVKNLPNIVRSIESIRDEYETVRKGTFLLFAGLTKVEMKLQGRVSNYTLTLPSIPFIIAGHEIHHLNILKERYNIQDIHPTSL</sequence>
<dbReference type="RefSeq" id="WP_222581603.1">
    <property type="nucleotide sequence ID" value="NZ_JAHVHU010000022.1"/>
</dbReference>